<gene>
    <name evidence="2" type="ORF">QBC47DRAFT_396016</name>
</gene>
<dbReference type="InterPro" id="IPR009097">
    <property type="entry name" value="Cyclic_Pdiesterase"/>
</dbReference>
<dbReference type="SUPFAM" id="SSF55144">
    <property type="entry name" value="LigT-like"/>
    <property type="match status" value="1"/>
</dbReference>
<name>A0AAJ0F0U7_9PEZI</name>
<dbReference type="EMBL" id="MU839862">
    <property type="protein sequence ID" value="KAK1749322.1"/>
    <property type="molecule type" value="Genomic_DNA"/>
</dbReference>
<evidence type="ECO:0000259" key="1">
    <source>
        <dbReference type="Pfam" id="PF08975"/>
    </source>
</evidence>
<proteinExistence type="predicted"/>
<accession>A0AAJ0F0U7</accession>
<protein>
    <submittedName>
        <fullName evidence="2">DUF1868-domain-containing protein</fullName>
    </submittedName>
</protein>
<feature type="domain" description="DUF1868" evidence="1">
    <location>
        <begin position="45"/>
        <end position="159"/>
    </location>
</feature>
<keyword evidence="3" id="KW-1185">Reference proteome</keyword>
<organism evidence="2 3">
    <name type="scientific">Echria macrotheca</name>
    <dbReference type="NCBI Taxonomy" id="438768"/>
    <lineage>
        <taxon>Eukaryota</taxon>
        <taxon>Fungi</taxon>
        <taxon>Dikarya</taxon>
        <taxon>Ascomycota</taxon>
        <taxon>Pezizomycotina</taxon>
        <taxon>Sordariomycetes</taxon>
        <taxon>Sordariomycetidae</taxon>
        <taxon>Sordariales</taxon>
        <taxon>Schizotheciaceae</taxon>
        <taxon>Echria</taxon>
    </lineage>
</organism>
<comment type="caution">
    <text evidence="2">The sequence shown here is derived from an EMBL/GenBank/DDBJ whole genome shotgun (WGS) entry which is preliminary data.</text>
</comment>
<dbReference type="Proteomes" id="UP001239445">
    <property type="component" value="Unassembled WGS sequence"/>
</dbReference>
<evidence type="ECO:0000313" key="3">
    <source>
        <dbReference type="Proteomes" id="UP001239445"/>
    </source>
</evidence>
<evidence type="ECO:0000313" key="2">
    <source>
        <dbReference type="EMBL" id="KAK1749322.1"/>
    </source>
</evidence>
<dbReference type="Gene3D" id="3.90.1140.10">
    <property type="entry name" value="Cyclic phosphodiesterase"/>
    <property type="match status" value="1"/>
</dbReference>
<dbReference type="Pfam" id="PF08975">
    <property type="entry name" value="2H-phosphodiest"/>
    <property type="match status" value="1"/>
</dbReference>
<dbReference type="InterPro" id="IPR015069">
    <property type="entry name" value="2H-PEstase_DUF1868"/>
</dbReference>
<reference evidence="2" key="1">
    <citation type="submission" date="2023-06" db="EMBL/GenBank/DDBJ databases">
        <title>Genome-scale phylogeny and comparative genomics of the fungal order Sordariales.</title>
        <authorList>
            <consortium name="Lawrence Berkeley National Laboratory"/>
            <person name="Hensen N."/>
            <person name="Bonometti L."/>
            <person name="Westerberg I."/>
            <person name="Brannstrom I.O."/>
            <person name="Guillou S."/>
            <person name="Cros-Aarteil S."/>
            <person name="Calhoun S."/>
            <person name="Haridas S."/>
            <person name="Kuo A."/>
            <person name="Mondo S."/>
            <person name="Pangilinan J."/>
            <person name="Riley R."/>
            <person name="Labutti K."/>
            <person name="Andreopoulos B."/>
            <person name="Lipzen A."/>
            <person name="Chen C."/>
            <person name="Yanf M."/>
            <person name="Daum C."/>
            <person name="Ng V."/>
            <person name="Clum A."/>
            <person name="Steindorff A."/>
            <person name="Ohm R."/>
            <person name="Martin F."/>
            <person name="Silar P."/>
            <person name="Natvig D."/>
            <person name="Lalanne C."/>
            <person name="Gautier V."/>
            <person name="Ament-Velasquez S.L."/>
            <person name="Kruys A."/>
            <person name="Hutchinson M.I."/>
            <person name="Powell A.J."/>
            <person name="Barry K."/>
            <person name="Miller A.N."/>
            <person name="Grigoriev I.V."/>
            <person name="Debuchy R."/>
            <person name="Gladieux P."/>
            <person name="Thoren M.H."/>
            <person name="Johannesson H."/>
        </authorList>
    </citation>
    <scope>NUCLEOTIDE SEQUENCE</scope>
    <source>
        <strain evidence="2">PSN4</strain>
    </source>
</reference>
<sequence>MRGLFRDNLAAVKQRLSRTSSEAQNTMSTFHVNRPQGYPAGVPSKFDPDGNVQRFRGNTIVSHLSPDSPLYASLLELHAKLAASPLAHLYALLPPESWHMTVFECTCEDVRMRGYWPEDVPMDAPLEDCTAHLAAKLGEFDLGADARPPYRFTVRGFSPFDVGIGVLLRLRTPEEEFKFRILRQRLADKTRILQPNHNHYQLHISMAYFLRHLDEAQKAELGSMLMDHFQAMDKDFELGAPEFCTFENMFRFDRLFYLENKD</sequence>
<dbReference type="AlphaFoldDB" id="A0AAJ0F0U7"/>